<dbReference type="PANTHER" id="PTHR43564">
    <property type="entry name" value="KYNURENINE FORMAMIDASE-LIKE PROTEIN"/>
    <property type="match status" value="1"/>
</dbReference>
<dbReference type="PANTHER" id="PTHR43564:SF2">
    <property type="entry name" value="BLR6059 PROTEIN"/>
    <property type="match status" value="1"/>
</dbReference>
<dbReference type="EMBL" id="OV696688">
    <property type="protein sequence ID" value="CAH1259109.1"/>
    <property type="molecule type" value="Genomic_DNA"/>
</dbReference>
<name>A0A8J9ZP50_BRALA</name>
<evidence type="ECO:0000313" key="2">
    <source>
        <dbReference type="EMBL" id="CAH1259109.1"/>
    </source>
</evidence>
<proteinExistence type="predicted"/>
<reference evidence="2" key="1">
    <citation type="submission" date="2022-01" db="EMBL/GenBank/DDBJ databases">
        <authorList>
            <person name="Braso-Vives M."/>
        </authorList>
    </citation>
    <scope>NUCLEOTIDE SEQUENCE</scope>
</reference>
<feature type="region of interest" description="Disordered" evidence="1">
    <location>
        <begin position="1056"/>
        <end position="1124"/>
    </location>
</feature>
<dbReference type="OrthoDB" id="5980153at2759"/>
<organism evidence="2 3">
    <name type="scientific">Branchiostoma lanceolatum</name>
    <name type="common">Common lancelet</name>
    <name type="synonym">Amphioxus lanceolatum</name>
    <dbReference type="NCBI Taxonomy" id="7740"/>
    <lineage>
        <taxon>Eukaryota</taxon>
        <taxon>Metazoa</taxon>
        <taxon>Chordata</taxon>
        <taxon>Cephalochordata</taxon>
        <taxon>Leptocardii</taxon>
        <taxon>Amphioxiformes</taxon>
        <taxon>Branchiostomatidae</taxon>
        <taxon>Branchiostoma</taxon>
    </lineage>
</organism>
<dbReference type="Proteomes" id="UP000838412">
    <property type="component" value="Chromosome 3"/>
</dbReference>
<gene>
    <name evidence="2" type="primary">Hypp2154</name>
    <name evidence="2" type="ORF">BLAG_LOCUS16491</name>
</gene>
<protein>
    <submittedName>
        <fullName evidence="2">Hypp2154 protein</fullName>
    </submittedName>
</protein>
<sequence>MALKVTCGFARVAVRQSKLLGVSENEKSAQKHRSVSPTVRYEAFKEVFKNDTNMTLSFEDFQKSASHVDKVFNGWMGSKLNREDKLKFLDHFKINNWGRLDSSAKAKHTTNGPCKGCSTEHKPFWNLYNKQIKCPKTRKLLDTYKDLNCQPRSSIQLDVDKEWGRQIFQQADKLCKKKCKRPLSDVLPELNITSAEQERSKRRKTMRETIKQIEKAGRKENKDLYVTFGSGESLRSRKVRRLTEEFENRSEAEERTKRRKEREADGKLKPKDRLGNFSLYASFDKENLKNEVMAYEDDRTVNWTQLAMKHGVKDNNGKVPSNAGQLVKLWLESEGVKTDRFKTRTTHQIVRRARLRLATDRKISVPKKRTESQLSEALKECIRNGEVSIGEYIVPKEYKTYFVSKETGRIETKTIVIQGRKRPLLKLRQELLDKQQPFLREPSDYHSMTSDQVVQRLEELGDPEVTNGKSEMQLREHLKAVENTRTLTYWEDGASLANHGYILYLVSTAYDKKVFLTKEEYYKKHNVNVNVQAKVEKPELYLIARCGGSDAEQLLYAETRRDDLPSLSIPVQTADGRQISDKLRFFKGDQPSRQVEFGKQRVGHYSCTCPVDMRSIDDYWKCNHCEKPVENIKDRQSFIMDGPVSSQKASQTTTDPFHTMTKEEMKDELTYRGTVDYAVVETMTKKTLSDNLKETFHGVKRVPTLLYANPNQSVEELNLQYLEDTGSEAMHDSCNHTKNLMAELASRVPPAVADIINRVKENLLDNKDIVRAADVRFAILVLLHELKQNSEVSNQTIQLIESHVNVQQLCYANAEDRSTTSVYRMTNQTFLHHLMMKECLPGPPRVITKGKLWGHHIHSLRDHIPIVFRIVPISSTMAENEERQFSTIKRITKTSANYSNQDHILTNAIIRQFYQQKIEPPHSNHQENRISQAAKTVSMDRTRIAIKLLKKYPREAQTWCERNPDFFFPGYGVHWHIEEDYVVLHDGPDDKHNPLHGPNLHHFSSTSLKQEHDFLQQKWMECIYKQVPMPLGILWIYEGQRLIKKVRTPYLDTDYNFTPQSHQNMPSCQDAESDAEEEGRCEAEMEGSESGDEDDPVIVRVERVDPEPDLEEEDTSAPLPLQIT</sequence>
<evidence type="ECO:0000313" key="3">
    <source>
        <dbReference type="Proteomes" id="UP000838412"/>
    </source>
</evidence>
<evidence type="ECO:0000256" key="1">
    <source>
        <dbReference type="SAM" id="MobiDB-lite"/>
    </source>
</evidence>
<feature type="compositionally biased region" description="Acidic residues" evidence="1">
    <location>
        <begin position="1084"/>
        <end position="1096"/>
    </location>
</feature>
<feature type="region of interest" description="Disordered" evidence="1">
    <location>
        <begin position="244"/>
        <end position="271"/>
    </location>
</feature>
<keyword evidence="3" id="KW-1185">Reference proteome</keyword>
<dbReference type="AlphaFoldDB" id="A0A8J9ZP50"/>
<accession>A0A8J9ZP50</accession>
<feature type="compositionally biased region" description="Polar residues" evidence="1">
    <location>
        <begin position="1056"/>
        <end position="1067"/>
    </location>
</feature>